<dbReference type="Pfam" id="PF01189">
    <property type="entry name" value="Methyltr_RsmB-F"/>
    <property type="match status" value="1"/>
</dbReference>
<dbReference type="Gene3D" id="3.40.50.150">
    <property type="entry name" value="Vaccinia Virus protein VP39"/>
    <property type="match status" value="1"/>
</dbReference>
<comment type="similarity">
    <text evidence="1 6">Belongs to the class I-like SAM-binding methyltransferase superfamily. RsmB/NOP family.</text>
</comment>
<evidence type="ECO:0000256" key="3">
    <source>
        <dbReference type="ARBA" id="ARBA00022679"/>
    </source>
</evidence>
<keyword evidence="4 6" id="KW-0949">S-adenosyl-L-methionine</keyword>
<evidence type="ECO:0000256" key="4">
    <source>
        <dbReference type="ARBA" id="ARBA00022691"/>
    </source>
</evidence>
<feature type="binding site" evidence="6">
    <location>
        <position position="191"/>
    </location>
    <ligand>
        <name>S-adenosyl-L-methionine</name>
        <dbReference type="ChEBI" id="CHEBI:59789"/>
    </ligand>
</feature>
<dbReference type="PANTHER" id="PTHR22807">
    <property type="entry name" value="NOP2 YEAST -RELATED NOL1/NOP2/FMU SUN DOMAIN-CONTAINING"/>
    <property type="match status" value="1"/>
</dbReference>
<feature type="active site" description="Nucleophile" evidence="6">
    <location>
        <position position="245"/>
    </location>
</feature>
<dbReference type="InterPro" id="IPR023267">
    <property type="entry name" value="RCMT"/>
</dbReference>
<dbReference type="PANTHER" id="PTHR22807:SF30">
    <property type="entry name" value="28S RRNA (CYTOSINE(4447)-C(5))-METHYLTRANSFERASE-RELATED"/>
    <property type="match status" value="1"/>
</dbReference>
<evidence type="ECO:0000313" key="9">
    <source>
        <dbReference type="Proteomes" id="UP001141183"/>
    </source>
</evidence>
<dbReference type="PROSITE" id="PS01153">
    <property type="entry name" value="NOL1_NOP2_SUN"/>
    <property type="match status" value="1"/>
</dbReference>
<feature type="domain" description="SAM-dependent MTase RsmB/NOP-type" evidence="7">
    <location>
        <begin position="30"/>
        <end position="317"/>
    </location>
</feature>
<comment type="caution">
    <text evidence="8">The sequence shown here is derived from an EMBL/GenBank/DDBJ whole genome shotgun (WGS) entry which is preliminary data.</text>
</comment>
<organism evidence="8 9">
    <name type="scientific">Clostridium tertium</name>
    <dbReference type="NCBI Taxonomy" id="1559"/>
    <lineage>
        <taxon>Bacteria</taxon>
        <taxon>Bacillati</taxon>
        <taxon>Bacillota</taxon>
        <taxon>Clostridia</taxon>
        <taxon>Eubacteriales</taxon>
        <taxon>Clostridiaceae</taxon>
        <taxon>Clostridium</taxon>
    </lineage>
</organism>
<dbReference type="AlphaFoldDB" id="A0A9X3XM44"/>
<dbReference type="SUPFAM" id="SSF53335">
    <property type="entry name" value="S-adenosyl-L-methionine-dependent methyltransferases"/>
    <property type="match status" value="1"/>
</dbReference>
<keyword evidence="5 6" id="KW-0694">RNA-binding</keyword>
<keyword evidence="9" id="KW-1185">Reference proteome</keyword>
<dbReference type="Proteomes" id="UP001141183">
    <property type="component" value="Unassembled WGS sequence"/>
</dbReference>
<evidence type="ECO:0000256" key="2">
    <source>
        <dbReference type="ARBA" id="ARBA00022603"/>
    </source>
</evidence>
<dbReference type="CDD" id="cd02440">
    <property type="entry name" value="AdoMet_MTases"/>
    <property type="match status" value="1"/>
</dbReference>
<name>A0A9X3XM44_9CLOT</name>
<dbReference type="GO" id="GO:0008757">
    <property type="term" value="F:S-adenosylmethionine-dependent methyltransferase activity"/>
    <property type="evidence" value="ECO:0007669"/>
    <property type="project" value="InterPro"/>
</dbReference>
<evidence type="ECO:0000256" key="5">
    <source>
        <dbReference type="ARBA" id="ARBA00022884"/>
    </source>
</evidence>
<gene>
    <name evidence="8" type="ORF">NE398_13015</name>
</gene>
<dbReference type="InterPro" id="IPR011023">
    <property type="entry name" value="Nop2p"/>
</dbReference>
<dbReference type="NCBIfam" id="TIGR00446">
    <property type="entry name" value="nop2p"/>
    <property type="match status" value="1"/>
</dbReference>
<keyword evidence="3 6" id="KW-0808">Transferase</keyword>
<dbReference type="RefSeq" id="WP_272470449.1">
    <property type="nucleotide sequence ID" value="NZ_JAMRYU010000013.1"/>
</dbReference>
<dbReference type="GO" id="GO:0003723">
    <property type="term" value="F:RNA binding"/>
    <property type="evidence" value="ECO:0007669"/>
    <property type="project" value="UniProtKB-UniRule"/>
</dbReference>
<evidence type="ECO:0000256" key="1">
    <source>
        <dbReference type="ARBA" id="ARBA00007494"/>
    </source>
</evidence>
<proteinExistence type="inferred from homology"/>
<evidence type="ECO:0000313" key="8">
    <source>
        <dbReference type="EMBL" id="MDC4241081.1"/>
    </source>
</evidence>
<protein>
    <submittedName>
        <fullName evidence="8">RsmB/NOP family class I SAM-dependent RNA methyltransferase</fullName>
    </submittedName>
</protein>
<dbReference type="GO" id="GO:0008173">
    <property type="term" value="F:RNA methyltransferase activity"/>
    <property type="evidence" value="ECO:0007669"/>
    <property type="project" value="InterPro"/>
</dbReference>
<dbReference type="InterPro" id="IPR001678">
    <property type="entry name" value="MeTrfase_RsmB-F_NOP2_dom"/>
</dbReference>
<evidence type="ECO:0000256" key="6">
    <source>
        <dbReference type="PROSITE-ProRule" id="PRU01023"/>
    </source>
</evidence>
<dbReference type="GO" id="GO:0001510">
    <property type="term" value="P:RNA methylation"/>
    <property type="evidence" value="ECO:0007669"/>
    <property type="project" value="InterPro"/>
</dbReference>
<feature type="binding site" evidence="6">
    <location>
        <position position="173"/>
    </location>
    <ligand>
        <name>S-adenosyl-L-methionine</name>
        <dbReference type="ChEBI" id="CHEBI:59789"/>
    </ligand>
</feature>
<evidence type="ECO:0000259" key="7">
    <source>
        <dbReference type="PROSITE" id="PS51686"/>
    </source>
</evidence>
<dbReference type="InterPro" id="IPR018314">
    <property type="entry name" value="RsmB/NOL1/NOP2-like_CS"/>
</dbReference>
<keyword evidence="2 6" id="KW-0489">Methyltransferase</keyword>
<dbReference type="GO" id="GO:0006396">
    <property type="term" value="P:RNA processing"/>
    <property type="evidence" value="ECO:0007669"/>
    <property type="project" value="InterPro"/>
</dbReference>
<feature type="binding site" evidence="6">
    <location>
        <position position="146"/>
    </location>
    <ligand>
        <name>S-adenosyl-L-methionine</name>
        <dbReference type="ChEBI" id="CHEBI:59789"/>
    </ligand>
</feature>
<dbReference type="EMBL" id="JAMRYU010000013">
    <property type="protein sequence ID" value="MDC4241081.1"/>
    <property type="molecule type" value="Genomic_DNA"/>
</dbReference>
<dbReference type="PROSITE" id="PS51686">
    <property type="entry name" value="SAM_MT_RSMB_NOP"/>
    <property type="match status" value="1"/>
</dbReference>
<reference evidence="8" key="1">
    <citation type="submission" date="2022-05" db="EMBL/GenBank/DDBJ databases">
        <title>Draft genome sequence of Clostridium tertium strain CP3 isolated from Peru.</title>
        <authorList>
            <person name="Hurtado R."/>
            <person name="Lima L."/>
            <person name="Sousa T."/>
            <person name="Jaiswal A.K."/>
            <person name="Tiwari S."/>
            <person name="Maturrano L."/>
            <person name="Brenig B."/>
            <person name="Azevedo V."/>
        </authorList>
    </citation>
    <scope>NUCLEOTIDE SEQUENCE</scope>
    <source>
        <strain evidence="8">CP3</strain>
    </source>
</reference>
<dbReference type="InterPro" id="IPR049560">
    <property type="entry name" value="MeTrfase_RsmB-F_NOP2_cat"/>
</dbReference>
<feature type="binding site" evidence="6">
    <location>
        <begin position="122"/>
        <end position="128"/>
    </location>
    <ligand>
        <name>S-adenosyl-L-methionine</name>
        <dbReference type="ChEBI" id="CHEBI:59789"/>
    </ligand>
</feature>
<accession>A0A9X3XM44</accession>
<dbReference type="PRINTS" id="PR02008">
    <property type="entry name" value="RCMTFAMILY"/>
</dbReference>
<dbReference type="InterPro" id="IPR029063">
    <property type="entry name" value="SAM-dependent_MTases_sf"/>
</dbReference>
<dbReference type="Gene3D" id="3.30.70.1170">
    <property type="entry name" value="Sun protein, domain 3"/>
    <property type="match status" value="1"/>
</dbReference>
<sequence length="319" mass="36385">MSIKEVKNSLPEELIEILENIFTDGQLDLIYKSYYRGRNTTFRINTLKGNTKEVMDELSMNKIKAVNHPVLKNAFIAKGIKESNLRRLEAYKYGKIYLQNLSSMLPPLFLDLKEDLVVLDMCAAPGGKSLYMADLTKNKATILANDVNEIRRERLNYNIEKQGANSIIVLGADGCSIGKRLNKYFDRVLLDVPCSGEGIITLKSSKVYKGWNEKKVALCSKLQKRLFDSAYNALKPGGIMVYSTCTLNPFENEEVIEYALNKYPDLRLEKINLELPNVIRGLSKYKEKIYSEEITKSIRIIPNENMEGFFIAKLVKNKE</sequence>